<dbReference type="InterPro" id="IPR028154">
    <property type="entry name" value="AMP-dep_Lig_C"/>
</dbReference>
<protein>
    <recommendedName>
        <fullName evidence="3">AMP-dependent ligase C-terminal domain-containing protein</fullName>
    </recommendedName>
</protein>
<dbReference type="PANTHER" id="PTHR43439">
    <property type="entry name" value="PHENYLACETATE-COENZYME A LIGASE"/>
    <property type="match status" value="1"/>
</dbReference>
<dbReference type="Pfam" id="PF14535">
    <property type="entry name" value="AMP-binding_C_2"/>
    <property type="match status" value="1"/>
</dbReference>
<sequence>AGGSPRVWLKGGILGRTDDMLVVRGVNVFPSAVENIIRGFPEILEYRLTVKREENLDVVSIEIEDRRSAPERIAQELHVRLGLRIDVTNVSIGTLPRFEGKARRVIDNRKKF</sequence>
<gene>
    <name evidence="4" type="ORF">S01H1_06954</name>
</gene>
<keyword evidence="1" id="KW-0596">Phosphopantetheine</keyword>
<dbReference type="InterPro" id="IPR051414">
    <property type="entry name" value="Adenylate-forming_Reductase"/>
</dbReference>
<dbReference type="AlphaFoldDB" id="X0SU37"/>
<keyword evidence="2" id="KW-0597">Phosphoprotein</keyword>
<feature type="domain" description="AMP-dependent ligase C-terminal" evidence="3">
    <location>
        <begin position="25"/>
        <end position="109"/>
    </location>
</feature>
<evidence type="ECO:0000256" key="2">
    <source>
        <dbReference type="ARBA" id="ARBA00022553"/>
    </source>
</evidence>
<organism evidence="4">
    <name type="scientific">marine sediment metagenome</name>
    <dbReference type="NCBI Taxonomy" id="412755"/>
    <lineage>
        <taxon>unclassified sequences</taxon>
        <taxon>metagenomes</taxon>
        <taxon>ecological metagenomes</taxon>
    </lineage>
</organism>
<proteinExistence type="predicted"/>
<feature type="non-terminal residue" evidence="4">
    <location>
        <position position="1"/>
    </location>
</feature>
<dbReference type="SUPFAM" id="SSF56801">
    <property type="entry name" value="Acetyl-CoA synthetase-like"/>
    <property type="match status" value="1"/>
</dbReference>
<dbReference type="Gene3D" id="3.30.300.30">
    <property type="match status" value="1"/>
</dbReference>
<evidence type="ECO:0000313" key="4">
    <source>
        <dbReference type="EMBL" id="GAF84469.1"/>
    </source>
</evidence>
<dbReference type="InterPro" id="IPR045851">
    <property type="entry name" value="AMP-bd_C_sf"/>
</dbReference>
<evidence type="ECO:0000259" key="3">
    <source>
        <dbReference type="Pfam" id="PF14535"/>
    </source>
</evidence>
<dbReference type="PANTHER" id="PTHR43439:SF2">
    <property type="entry name" value="ENZYME, PUTATIVE (JCVI)-RELATED"/>
    <property type="match status" value="1"/>
</dbReference>
<evidence type="ECO:0000256" key="1">
    <source>
        <dbReference type="ARBA" id="ARBA00022450"/>
    </source>
</evidence>
<dbReference type="EMBL" id="BARS01003588">
    <property type="protein sequence ID" value="GAF84469.1"/>
    <property type="molecule type" value="Genomic_DNA"/>
</dbReference>
<comment type="caution">
    <text evidence="4">The sequence shown here is derived from an EMBL/GenBank/DDBJ whole genome shotgun (WGS) entry which is preliminary data.</text>
</comment>
<name>X0SU37_9ZZZZ</name>
<accession>X0SU37</accession>
<reference evidence="4" key="1">
    <citation type="journal article" date="2014" name="Front. Microbiol.">
        <title>High frequency of phylogenetically diverse reductive dehalogenase-homologous genes in deep subseafloor sedimentary metagenomes.</title>
        <authorList>
            <person name="Kawai M."/>
            <person name="Futagami T."/>
            <person name="Toyoda A."/>
            <person name="Takaki Y."/>
            <person name="Nishi S."/>
            <person name="Hori S."/>
            <person name="Arai W."/>
            <person name="Tsubouchi T."/>
            <person name="Morono Y."/>
            <person name="Uchiyama I."/>
            <person name="Ito T."/>
            <person name="Fujiyama A."/>
            <person name="Inagaki F."/>
            <person name="Takami H."/>
        </authorList>
    </citation>
    <scope>NUCLEOTIDE SEQUENCE</scope>
    <source>
        <strain evidence="4">Expedition CK06-06</strain>
    </source>
</reference>